<dbReference type="Proteomes" id="UP000185003">
    <property type="component" value="Unassembled WGS sequence"/>
</dbReference>
<evidence type="ECO:0000256" key="1">
    <source>
        <dbReference type="SAM" id="Phobius"/>
    </source>
</evidence>
<gene>
    <name evidence="2" type="ORF">SAMN04488055_0264</name>
</gene>
<dbReference type="OrthoDB" id="1454284at2"/>
<evidence type="ECO:0008006" key="4">
    <source>
        <dbReference type="Google" id="ProtNLM"/>
    </source>
</evidence>
<dbReference type="AlphaFoldDB" id="A0A1N6D4R2"/>
<dbReference type="RefSeq" id="WP_074237376.1">
    <property type="nucleotide sequence ID" value="NZ_FSRA01000001.1"/>
</dbReference>
<dbReference type="Gene3D" id="1.25.10.10">
    <property type="entry name" value="Leucine-rich Repeat Variant"/>
    <property type="match status" value="1"/>
</dbReference>
<dbReference type="SUPFAM" id="SSF48371">
    <property type="entry name" value="ARM repeat"/>
    <property type="match status" value="1"/>
</dbReference>
<dbReference type="InterPro" id="IPR011989">
    <property type="entry name" value="ARM-like"/>
</dbReference>
<keyword evidence="1" id="KW-1133">Transmembrane helix</keyword>
<organism evidence="2 3">
    <name type="scientific">Chitinophaga niabensis</name>
    <dbReference type="NCBI Taxonomy" id="536979"/>
    <lineage>
        <taxon>Bacteria</taxon>
        <taxon>Pseudomonadati</taxon>
        <taxon>Bacteroidota</taxon>
        <taxon>Chitinophagia</taxon>
        <taxon>Chitinophagales</taxon>
        <taxon>Chitinophagaceae</taxon>
        <taxon>Chitinophaga</taxon>
    </lineage>
</organism>
<evidence type="ECO:0000313" key="2">
    <source>
        <dbReference type="EMBL" id="SIN65765.1"/>
    </source>
</evidence>
<accession>A0A1N6D4R2</accession>
<dbReference type="STRING" id="536979.SAMN04488055_0264"/>
<reference evidence="2 3" key="1">
    <citation type="submission" date="2016-11" db="EMBL/GenBank/DDBJ databases">
        <authorList>
            <person name="Jaros S."/>
            <person name="Januszkiewicz K."/>
            <person name="Wedrychowicz H."/>
        </authorList>
    </citation>
    <scope>NUCLEOTIDE SEQUENCE [LARGE SCALE GENOMIC DNA]</scope>
    <source>
        <strain evidence="2 3">DSM 24787</strain>
    </source>
</reference>
<proteinExistence type="predicted"/>
<keyword evidence="1" id="KW-0472">Membrane</keyword>
<feature type="transmembrane region" description="Helical" evidence="1">
    <location>
        <begin position="12"/>
        <end position="36"/>
    </location>
</feature>
<name>A0A1N6D4R2_9BACT</name>
<keyword evidence="1" id="KW-0812">Transmembrane</keyword>
<evidence type="ECO:0000313" key="3">
    <source>
        <dbReference type="Proteomes" id="UP000185003"/>
    </source>
</evidence>
<keyword evidence="3" id="KW-1185">Reference proteome</keyword>
<protein>
    <recommendedName>
        <fullName evidence="4">HEAT repeat-containing protein</fullName>
    </recommendedName>
</protein>
<dbReference type="InterPro" id="IPR016024">
    <property type="entry name" value="ARM-type_fold"/>
</dbReference>
<sequence length="354" mass="40837">MKQPDTIPADTLYAYTLFFVALIIVILIATHLRLSIRKKQFLLEKKLQEFFDQWLSSMLLDDFSEGVKVEVPEGLKDTRKNKIARQYAIDQLISTKKSLVGVASRNVVYLYEQLGLKTSSLRKFNSRIWYKKAKGIYELYMMEQKDMKEPVLRYTNSSNEYIRQEAQTAVLAFSGFEGLSFLNKLTRSMNSWQQVKLLEQLEPLDPGYLEPLKNWLRSENNSVVIFALKLAEIYQQYHLKEAVEACLLHPKEKVRTQAIKTLTQTGDEHTAQVLVEKYATETIVNRTAILKALENIATDQQKAFLEKELQSGDTSIQLQTARVIAKCCTNGMAELQHKPGFQQIFLHIKNEMAR</sequence>
<dbReference type="EMBL" id="FSRA01000001">
    <property type="protein sequence ID" value="SIN65765.1"/>
    <property type="molecule type" value="Genomic_DNA"/>
</dbReference>